<reference evidence="2" key="1">
    <citation type="journal article" date="2022" name="Mol. Ecol. Resour.">
        <title>The genomes of chicory, endive, great burdock and yacon provide insights into Asteraceae palaeo-polyploidization history and plant inulin production.</title>
        <authorList>
            <person name="Fan W."/>
            <person name="Wang S."/>
            <person name="Wang H."/>
            <person name="Wang A."/>
            <person name="Jiang F."/>
            <person name="Liu H."/>
            <person name="Zhao H."/>
            <person name="Xu D."/>
            <person name="Zhang Y."/>
        </authorList>
    </citation>
    <scope>NUCLEOTIDE SEQUENCE [LARGE SCALE GENOMIC DNA]</scope>
    <source>
        <strain evidence="2">cv. Niubang</strain>
    </source>
</reference>
<evidence type="ECO:0000313" key="2">
    <source>
        <dbReference type="Proteomes" id="UP001055879"/>
    </source>
</evidence>
<dbReference type="EMBL" id="CM042048">
    <property type="protein sequence ID" value="KAI3758016.1"/>
    <property type="molecule type" value="Genomic_DNA"/>
</dbReference>
<organism evidence="1 2">
    <name type="scientific">Arctium lappa</name>
    <name type="common">Greater burdock</name>
    <name type="synonym">Lappa major</name>
    <dbReference type="NCBI Taxonomy" id="4217"/>
    <lineage>
        <taxon>Eukaryota</taxon>
        <taxon>Viridiplantae</taxon>
        <taxon>Streptophyta</taxon>
        <taxon>Embryophyta</taxon>
        <taxon>Tracheophyta</taxon>
        <taxon>Spermatophyta</taxon>
        <taxon>Magnoliopsida</taxon>
        <taxon>eudicotyledons</taxon>
        <taxon>Gunneridae</taxon>
        <taxon>Pentapetalae</taxon>
        <taxon>asterids</taxon>
        <taxon>campanulids</taxon>
        <taxon>Asterales</taxon>
        <taxon>Asteraceae</taxon>
        <taxon>Carduoideae</taxon>
        <taxon>Cardueae</taxon>
        <taxon>Arctiinae</taxon>
        <taxon>Arctium</taxon>
    </lineage>
</organism>
<keyword evidence="2" id="KW-1185">Reference proteome</keyword>
<gene>
    <name evidence="1" type="ORF">L6452_05562</name>
</gene>
<dbReference type="Proteomes" id="UP001055879">
    <property type="component" value="Linkage Group LG02"/>
</dbReference>
<comment type="caution">
    <text evidence="1">The sequence shown here is derived from an EMBL/GenBank/DDBJ whole genome shotgun (WGS) entry which is preliminary data.</text>
</comment>
<proteinExistence type="predicted"/>
<accession>A0ACB9EH19</accession>
<name>A0ACB9EH19_ARCLA</name>
<protein>
    <submittedName>
        <fullName evidence="1">Uncharacterized protein</fullName>
    </submittedName>
</protein>
<reference evidence="1 2" key="2">
    <citation type="journal article" date="2022" name="Mol. Ecol. Resour.">
        <title>The genomes of chicory, endive, great burdock and yacon provide insights into Asteraceae paleo-polyploidization history and plant inulin production.</title>
        <authorList>
            <person name="Fan W."/>
            <person name="Wang S."/>
            <person name="Wang H."/>
            <person name="Wang A."/>
            <person name="Jiang F."/>
            <person name="Liu H."/>
            <person name="Zhao H."/>
            <person name="Xu D."/>
            <person name="Zhang Y."/>
        </authorList>
    </citation>
    <scope>NUCLEOTIDE SEQUENCE [LARGE SCALE GENOMIC DNA]</scope>
    <source>
        <strain evidence="2">cv. Niubang</strain>
    </source>
</reference>
<evidence type="ECO:0000313" key="1">
    <source>
        <dbReference type="EMBL" id="KAI3758016.1"/>
    </source>
</evidence>
<sequence length="375" mass="42998">MSKKVDIFASPKQPSLFPMTIECPNISKEDYHLFYQHERRLFTFLIVLLHREIAESILVLGLFIWLEREGYTSKNLVRTMVDSLSLSTISLIVDEAVACLKCIEKKGNKFLLEGSNMKYDISLLNNLLDRKRICLKEFHENRVWIFDEVSQIAHDVYGKALKDILQQFIRRDIPSTMVPPKEVVTGVGSGGSRYLGHLVPSPSYEINNYLGFRPELGFATHQDWPMTTFERANGALLTPMLDFGQHKNLCLKSPLILRDLEHEIPVDDRTVFLTFSKGYPISESEVRDYFTRNFGDFIEAIHMHDVGRDEQPLYARIVAYSPSMVNTIVGRDGPEGKSKYNINGKHVWARKYVKKKPIRLSLTQPTSSEVVTTPP</sequence>